<dbReference type="InterPro" id="IPR003439">
    <property type="entry name" value="ABC_transporter-like_ATP-bd"/>
</dbReference>
<sequence>MALLEAEDLNVRFYTEDGVVKAVNDLSYQIEAGETFGVVGESGAGKSVTSLSLMRLLEYPGRIESGSIRFRADDAVDRFESEYPDNIVDLGAVRTNHDVETAAARLDDRDVSGAQLTGDDRHEDVPPSELAAEGAIDLDDILDGGFGAEAGLIAEDDFVVHDGDRRYLELLRAPDDAMRKLRGNRIAMVFQDAETALNPVYSVGEQVAEAIRHHLDYDEEAARERAIEMLETVGIPDAEERYSDYPHQFSGGMQQRAVIAIALSCDPDLLICDEPTTALDVTIEAQILELLKDLAEEFDTAIQMITHDLGVIADICDRVMVMYAGSAVETAPVEDLYYDPKHPYTAGLMGSIPRIGDGRERLQTIPGTMPDLIELPPGCDFHPRCPYAEDACVRNEPPLVDTETGGAFDPADHDQHVASCLEYTGELKGDLDFEVEIRGADPRDRPGRGADAGKADPTGIDTDGGDLSGASASDRDGGELDE</sequence>
<keyword evidence="6" id="KW-0472">Membrane</keyword>
<gene>
    <name evidence="9" type="ORF">GCM10009020_23620</name>
</gene>
<evidence type="ECO:0000256" key="6">
    <source>
        <dbReference type="ARBA" id="ARBA00023136"/>
    </source>
</evidence>
<dbReference type="GO" id="GO:0016887">
    <property type="term" value="F:ATP hydrolysis activity"/>
    <property type="evidence" value="ECO:0007669"/>
    <property type="project" value="InterPro"/>
</dbReference>
<keyword evidence="3" id="KW-1003">Cell membrane</keyword>
<dbReference type="Gene3D" id="3.40.50.300">
    <property type="entry name" value="P-loop containing nucleotide triphosphate hydrolases"/>
    <property type="match status" value="1"/>
</dbReference>
<dbReference type="AlphaFoldDB" id="A0AAV3TBQ3"/>
<feature type="compositionally biased region" description="Basic and acidic residues" evidence="7">
    <location>
        <begin position="438"/>
        <end position="454"/>
    </location>
</feature>
<dbReference type="EMBL" id="BAAADV010000004">
    <property type="protein sequence ID" value="GAA0675270.1"/>
    <property type="molecule type" value="Genomic_DNA"/>
</dbReference>
<dbReference type="InterPro" id="IPR013563">
    <property type="entry name" value="Oligopep_ABC_C"/>
</dbReference>
<dbReference type="PROSITE" id="PS50893">
    <property type="entry name" value="ABC_TRANSPORTER_2"/>
    <property type="match status" value="1"/>
</dbReference>
<protein>
    <recommendedName>
        <fullName evidence="8">ABC transporter domain-containing protein</fullName>
    </recommendedName>
</protein>
<dbReference type="SMART" id="SM00382">
    <property type="entry name" value="AAA"/>
    <property type="match status" value="1"/>
</dbReference>
<dbReference type="GO" id="GO:0015833">
    <property type="term" value="P:peptide transport"/>
    <property type="evidence" value="ECO:0007669"/>
    <property type="project" value="InterPro"/>
</dbReference>
<name>A0AAV3TBQ3_9EURY</name>
<dbReference type="Pfam" id="PF00005">
    <property type="entry name" value="ABC_tran"/>
    <property type="match status" value="2"/>
</dbReference>
<dbReference type="InterPro" id="IPR017871">
    <property type="entry name" value="ABC_transporter-like_CS"/>
</dbReference>
<dbReference type="RefSeq" id="WP_343774227.1">
    <property type="nucleotide sequence ID" value="NZ_BAAADV010000004.1"/>
</dbReference>
<dbReference type="GO" id="GO:0005524">
    <property type="term" value="F:ATP binding"/>
    <property type="evidence" value="ECO:0007669"/>
    <property type="project" value="UniProtKB-KW"/>
</dbReference>
<feature type="compositionally biased region" description="Basic and acidic residues" evidence="7">
    <location>
        <begin position="473"/>
        <end position="482"/>
    </location>
</feature>
<evidence type="ECO:0000256" key="3">
    <source>
        <dbReference type="ARBA" id="ARBA00022475"/>
    </source>
</evidence>
<dbReference type="Pfam" id="PF08352">
    <property type="entry name" value="oligo_HPY"/>
    <property type="match status" value="1"/>
</dbReference>
<evidence type="ECO:0000256" key="4">
    <source>
        <dbReference type="ARBA" id="ARBA00022741"/>
    </source>
</evidence>
<dbReference type="CDD" id="cd03257">
    <property type="entry name" value="ABC_NikE_OppD_transporters"/>
    <property type="match status" value="1"/>
</dbReference>
<dbReference type="Proteomes" id="UP001500420">
    <property type="component" value="Unassembled WGS sequence"/>
</dbReference>
<evidence type="ECO:0000256" key="1">
    <source>
        <dbReference type="ARBA" id="ARBA00004202"/>
    </source>
</evidence>
<comment type="subcellular location">
    <subcellularLocation>
        <location evidence="1">Cell membrane</location>
        <topology evidence="1">Peripheral membrane protein</topology>
    </subcellularLocation>
</comment>
<accession>A0AAV3TBQ3</accession>
<dbReference type="PROSITE" id="PS00211">
    <property type="entry name" value="ABC_TRANSPORTER_1"/>
    <property type="match status" value="1"/>
</dbReference>
<dbReference type="InterPro" id="IPR003593">
    <property type="entry name" value="AAA+_ATPase"/>
</dbReference>
<comment type="caution">
    <text evidence="9">The sequence shown here is derived from an EMBL/GenBank/DDBJ whole genome shotgun (WGS) entry which is preliminary data.</text>
</comment>
<organism evidence="9 10">
    <name type="scientific">Natronoarchaeum mannanilyticum</name>
    <dbReference type="NCBI Taxonomy" id="926360"/>
    <lineage>
        <taxon>Archaea</taxon>
        <taxon>Methanobacteriati</taxon>
        <taxon>Methanobacteriota</taxon>
        <taxon>Stenosarchaea group</taxon>
        <taxon>Halobacteria</taxon>
        <taxon>Halobacteriales</taxon>
        <taxon>Natronoarchaeaceae</taxon>
    </lineage>
</organism>
<dbReference type="GO" id="GO:0005886">
    <property type="term" value="C:plasma membrane"/>
    <property type="evidence" value="ECO:0007669"/>
    <property type="project" value="UniProtKB-SubCell"/>
</dbReference>
<proteinExistence type="predicted"/>
<reference evidence="9 10" key="1">
    <citation type="journal article" date="2019" name="Int. J. Syst. Evol. Microbiol.">
        <title>The Global Catalogue of Microorganisms (GCM) 10K type strain sequencing project: providing services to taxonomists for standard genome sequencing and annotation.</title>
        <authorList>
            <consortium name="The Broad Institute Genomics Platform"/>
            <consortium name="The Broad Institute Genome Sequencing Center for Infectious Disease"/>
            <person name="Wu L."/>
            <person name="Ma J."/>
        </authorList>
    </citation>
    <scope>NUCLEOTIDE SEQUENCE [LARGE SCALE GENOMIC DNA]</scope>
    <source>
        <strain evidence="9 10">JCM 16328</strain>
    </source>
</reference>
<dbReference type="PANTHER" id="PTHR43297:SF2">
    <property type="entry name" value="DIPEPTIDE TRANSPORT ATP-BINDING PROTEIN DPPD"/>
    <property type="match status" value="1"/>
</dbReference>
<keyword evidence="10" id="KW-1185">Reference proteome</keyword>
<evidence type="ECO:0000256" key="5">
    <source>
        <dbReference type="ARBA" id="ARBA00022840"/>
    </source>
</evidence>
<dbReference type="InterPro" id="IPR027417">
    <property type="entry name" value="P-loop_NTPase"/>
</dbReference>
<dbReference type="InterPro" id="IPR050388">
    <property type="entry name" value="ABC_Ni/Peptide_Import"/>
</dbReference>
<evidence type="ECO:0000259" key="8">
    <source>
        <dbReference type="PROSITE" id="PS50893"/>
    </source>
</evidence>
<feature type="region of interest" description="Disordered" evidence="7">
    <location>
        <begin position="438"/>
        <end position="482"/>
    </location>
</feature>
<evidence type="ECO:0000313" key="9">
    <source>
        <dbReference type="EMBL" id="GAA0675270.1"/>
    </source>
</evidence>
<keyword evidence="2" id="KW-0813">Transport</keyword>
<evidence type="ECO:0000256" key="2">
    <source>
        <dbReference type="ARBA" id="ARBA00022448"/>
    </source>
</evidence>
<keyword evidence="5" id="KW-0067">ATP-binding</keyword>
<dbReference type="SUPFAM" id="SSF52540">
    <property type="entry name" value="P-loop containing nucleoside triphosphate hydrolases"/>
    <property type="match status" value="1"/>
</dbReference>
<evidence type="ECO:0000256" key="7">
    <source>
        <dbReference type="SAM" id="MobiDB-lite"/>
    </source>
</evidence>
<dbReference type="NCBIfam" id="TIGR01727">
    <property type="entry name" value="oligo_HPY"/>
    <property type="match status" value="1"/>
</dbReference>
<dbReference type="PANTHER" id="PTHR43297">
    <property type="entry name" value="OLIGOPEPTIDE TRANSPORT ATP-BINDING PROTEIN APPD"/>
    <property type="match status" value="1"/>
</dbReference>
<feature type="domain" description="ABC transporter" evidence="8">
    <location>
        <begin position="4"/>
        <end position="349"/>
    </location>
</feature>
<evidence type="ECO:0000313" key="10">
    <source>
        <dbReference type="Proteomes" id="UP001500420"/>
    </source>
</evidence>
<keyword evidence="4" id="KW-0547">Nucleotide-binding</keyword>